<comment type="caution">
    <text evidence="2">The sequence shown here is derived from an EMBL/GenBank/DDBJ whole genome shotgun (WGS) entry which is preliminary data.</text>
</comment>
<feature type="compositionally biased region" description="Pro residues" evidence="1">
    <location>
        <begin position="887"/>
        <end position="896"/>
    </location>
</feature>
<feature type="compositionally biased region" description="Polar residues" evidence="1">
    <location>
        <begin position="932"/>
        <end position="943"/>
    </location>
</feature>
<gene>
    <name evidence="2" type="ORF">B0A52_01525</name>
</gene>
<feature type="compositionally biased region" description="Basic and acidic residues" evidence="1">
    <location>
        <begin position="656"/>
        <end position="665"/>
    </location>
</feature>
<proteinExistence type="predicted"/>
<dbReference type="OrthoDB" id="3946750at2759"/>
<feature type="region of interest" description="Disordered" evidence="1">
    <location>
        <begin position="365"/>
        <end position="441"/>
    </location>
</feature>
<feature type="compositionally biased region" description="Polar residues" evidence="1">
    <location>
        <begin position="415"/>
        <end position="425"/>
    </location>
</feature>
<feature type="compositionally biased region" description="Polar residues" evidence="1">
    <location>
        <begin position="903"/>
        <end position="913"/>
    </location>
</feature>
<evidence type="ECO:0000313" key="3">
    <source>
        <dbReference type="Proteomes" id="UP000288859"/>
    </source>
</evidence>
<feature type="compositionally biased region" description="Polar residues" evidence="1">
    <location>
        <begin position="67"/>
        <end position="83"/>
    </location>
</feature>
<feature type="compositionally biased region" description="Polar residues" evidence="1">
    <location>
        <begin position="863"/>
        <end position="873"/>
    </location>
</feature>
<feature type="region of interest" description="Disordered" evidence="1">
    <location>
        <begin position="571"/>
        <end position="596"/>
    </location>
</feature>
<feature type="region of interest" description="Disordered" evidence="1">
    <location>
        <begin position="719"/>
        <end position="745"/>
    </location>
</feature>
<feature type="compositionally biased region" description="Low complexity" evidence="1">
    <location>
        <begin position="130"/>
        <end position="144"/>
    </location>
</feature>
<name>A0A438NF87_EXOME</name>
<protein>
    <submittedName>
        <fullName evidence="2">Uncharacterized protein</fullName>
    </submittedName>
</protein>
<organism evidence="2 3">
    <name type="scientific">Exophiala mesophila</name>
    <name type="common">Black yeast-like fungus</name>
    <dbReference type="NCBI Taxonomy" id="212818"/>
    <lineage>
        <taxon>Eukaryota</taxon>
        <taxon>Fungi</taxon>
        <taxon>Dikarya</taxon>
        <taxon>Ascomycota</taxon>
        <taxon>Pezizomycotina</taxon>
        <taxon>Eurotiomycetes</taxon>
        <taxon>Chaetothyriomycetidae</taxon>
        <taxon>Chaetothyriales</taxon>
        <taxon>Herpotrichiellaceae</taxon>
        <taxon>Exophiala</taxon>
    </lineage>
</organism>
<evidence type="ECO:0000313" key="2">
    <source>
        <dbReference type="EMBL" id="RVX74399.1"/>
    </source>
</evidence>
<feature type="region of interest" description="Disordered" evidence="1">
    <location>
        <begin position="637"/>
        <end position="672"/>
    </location>
</feature>
<feature type="compositionally biased region" description="Polar residues" evidence="1">
    <location>
        <begin position="152"/>
        <end position="174"/>
    </location>
</feature>
<feature type="compositionally biased region" description="Low complexity" evidence="1">
    <location>
        <begin position="365"/>
        <end position="377"/>
    </location>
</feature>
<feature type="compositionally biased region" description="Polar residues" evidence="1">
    <location>
        <begin position="306"/>
        <end position="318"/>
    </location>
</feature>
<dbReference type="EMBL" id="NAJM01000004">
    <property type="protein sequence ID" value="RVX74399.1"/>
    <property type="molecule type" value="Genomic_DNA"/>
</dbReference>
<accession>A0A438NF87</accession>
<feature type="compositionally biased region" description="Polar residues" evidence="1">
    <location>
        <begin position="642"/>
        <end position="655"/>
    </location>
</feature>
<feature type="compositionally biased region" description="Low complexity" evidence="1">
    <location>
        <begin position="839"/>
        <end position="862"/>
    </location>
</feature>
<feature type="region of interest" description="Disordered" evidence="1">
    <location>
        <begin position="839"/>
        <end position="964"/>
    </location>
</feature>
<dbReference type="VEuPathDB" id="FungiDB:PV10_07378"/>
<feature type="region of interest" description="Disordered" evidence="1">
    <location>
        <begin position="129"/>
        <end position="197"/>
    </location>
</feature>
<sequence>MLWWCHHTRDWQANHDEYLAEGIKRHEKIMRHKYSKALRRRALWENDEVPRWSWRVTKYLASKHQAKQSLSTSQQDRNPPSQHQEPEPAPASKGENEWFKPRDFDSFKAYFDRQVARHPYGALFGRKLHSPPSTNNSSWTSFSWILTPGRGDQQSPESGLQDNKQPSASRPIQPSTSSSSSTAPDKRPIPATTVSDSLDDYEYDPITMRKVLKRTATPDSASSKPFLESLFSEHGVNVPVKTYKPHKVYGYRFDEKPAAPADKAVHNASPERCFGSSRKSELEHLMSRAKGNNIDTTALYTEVLPESQTQVKFDTTTEPNKHTRASPEPDSDAPLFSGTTYQDRARLDPDSQPMSSWLVNEGFKSEVTSSPEASSSENGPKSKLTPALDRIQSKLAQSTEKEPARLQPSLDRHVSSSAKRSTTSEADTRQYETLKTESEHLEEQDIDLLRASDVRAATKSARVTKQDIDQSKQSTRVKLEASFKDQQAESEAIAAQFPRPASKLSQGLNNAWNHIRQYPSGIVAKTINSIPALKESFQKYERVSQASDLNEKLVFNQDALKRTPSIYKPVRPSNLRTFTPSKEYEKETLESSSRTESLKAAAQKAKQEAEDTNNQLLKLAADIKAVYEAEYGPITSRHRQVSSEASISPKVSNNSDIDKPTECKTSHPLSTASVKPGVVTNSVIDKHINDFEPRYASLVDEMKKSKADIQTLEGQITSMKSQKSTIERPTEVPPPVFTAPGSSVWNDEQPPPIETLRTLSFTSPFVVLKYDAQTDKVVATETRSGSKFDGVAPIDPIKALARLDNASSYLPHFSNLARSGYELCHGGSKVLVFRKKATKASPSASKTTSTLTSSPALQTSLSDRSPQVASSQAKVAATVLDEIPTEVVPPPGPAAPTAPSASKYNNVMNSPQVRRQEDVFSGTMRSPRDGSSRFNPPSSSTRQTQEDAEPETDREPAESTQNTSSFAFRARRALRTFVIWTTALSIGAYVVGVAAEGIGAQSQAQMGVHDSNALGPRKRVVLPAQQAERQRPGIFSTESSR</sequence>
<feature type="compositionally biased region" description="Basic and acidic residues" evidence="1">
    <location>
        <begin position="426"/>
        <end position="441"/>
    </location>
</feature>
<dbReference type="Proteomes" id="UP000288859">
    <property type="component" value="Unassembled WGS sequence"/>
</dbReference>
<evidence type="ECO:0000256" key="1">
    <source>
        <dbReference type="SAM" id="MobiDB-lite"/>
    </source>
</evidence>
<feature type="compositionally biased region" description="Basic and acidic residues" evidence="1">
    <location>
        <begin position="399"/>
        <end position="414"/>
    </location>
</feature>
<reference evidence="2 3" key="1">
    <citation type="submission" date="2017-03" db="EMBL/GenBank/DDBJ databases">
        <title>Genomes of endolithic fungi from Antarctica.</title>
        <authorList>
            <person name="Coleine C."/>
            <person name="Masonjones S."/>
            <person name="Stajich J.E."/>
        </authorList>
    </citation>
    <scope>NUCLEOTIDE SEQUENCE [LARGE SCALE GENOMIC DNA]</scope>
    <source>
        <strain evidence="2 3">CCFEE 6314</strain>
    </source>
</reference>
<feature type="region of interest" description="Disordered" evidence="1">
    <location>
        <begin position="303"/>
        <end position="338"/>
    </location>
</feature>
<feature type="region of interest" description="Disordered" evidence="1">
    <location>
        <begin position="65"/>
        <end position="98"/>
    </location>
</feature>
<dbReference type="AlphaFoldDB" id="A0A438NF87"/>